<dbReference type="PRINTS" id="PR00120">
    <property type="entry name" value="HATPASE"/>
</dbReference>
<keyword evidence="7" id="KW-1278">Translocase</keyword>
<dbReference type="InterPro" id="IPR059000">
    <property type="entry name" value="ATPase_P-type_domA"/>
</dbReference>
<evidence type="ECO:0000256" key="8">
    <source>
        <dbReference type="ARBA" id="ARBA00022989"/>
    </source>
</evidence>
<dbReference type="AlphaFoldDB" id="A0AA41KJ13"/>
<dbReference type="NCBIfam" id="TIGR01525">
    <property type="entry name" value="ATPase-IB_hvy"/>
    <property type="match status" value="1"/>
</dbReference>
<evidence type="ECO:0000256" key="2">
    <source>
        <dbReference type="ARBA" id="ARBA00006024"/>
    </source>
</evidence>
<evidence type="ECO:0000256" key="10">
    <source>
        <dbReference type="SAM" id="MobiDB-lite"/>
    </source>
</evidence>
<feature type="transmembrane region" description="Helical" evidence="11">
    <location>
        <begin position="183"/>
        <end position="207"/>
    </location>
</feature>
<dbReference type="InterPro" id="IPR023298">
    <property type="entry name" value="ATPase_P-typ_TM_dom_sf"/>
</dbReference>
<dbReference type="PRINTS" id="PR00119">
    <property type="entry name" value="CATATPASE"/>
</dbReference>
<evidence type="ECO:0000256" key="3">
    <source>
        <dbReference type="ARBA" id="ARBA00022692"/>
    </source>
</evidence>
<feature type="region of interest" description="Disordered" evidence="10">
    <location>
        <begin position="772"/>
        <end position="796"/>
    </location>
</feature>
<keyword evidence="3 11" id="KW-0812">Transmembrane</keyword>
<protein>
    <submittedName>
        <fullName evidence="13">Cation-translocating P-type ATPase</fullName>
    </submittedName>
</protein>
<gene>
    <name evidence="13" type="ORF">KTS37_16565</name>
</gene>
<dbReference type="SUPFAM" id="SSF56784">
    <property type="entry name" value="HAD-like"/>
    <property type="match status" value="1"/>
</dbReference>
<dbReference type="PANTHER" id="PTHR43520:SF8">
    <property type="entry name" value="P-TYPE CU(+) TRANSPORTER"/>
    <property type="match status" value="1"/>
</dbReference>
<dbReference type="CDD" id="cd00371">
    <property type="entry name" value="HMA"/>
    <property type="match status" value="1"/>
</dbReference>
<dbReference type="InterPro" id="IPR018303">
    <property type="entry name" value="ATPase_P-typ_P_site"/>
</dbReference>
<comment type="subcellular location">
    <subcellularLocation>
        <location evidence="1">Endomembrane system</location>
        <topology evidence="1">Multi-pass membrane protein</topology>
    </subcellularLocation>
</comment>
<dbReference type="PROSITE" id="PS50846">
    <property type="entry name" value="HMA_2"/>
    <property type="match status" value="1"/>
</dbReference>
<feature type="domain" description="HMA" evidence="12">
    <location>
        <begin position="59"/>
        <end position="125"/>
    </location>
</feature>
<dbReference type="Gene3D" id="3.40.50.1000">
    <property type="entry name" value="HAD superfamily/HAD-like"/>
    <property type="match status" value="1"/>
</dbReference>
<reference evidence="13" key="1">
    <citation type="submission" date="2021-06" db="EMBL/GenBank/DDBJ databases">
        <title>New haloarchaea isolates fom saline soil.</title>
        <authorList>
            <person name="Duran-Viseras A."/>
            <person name="Sanchez-Porro C.S."/>
            <person name="Ventosa A."/>
        </authorList>
    </citation>
    <scope>NUCLEOTIDE SEQUENCE</scope>
    <source>
        <strain evidence="13">JCM 18369</strain>
    </source>
</reference>
<dbReference type="InterPro" id="IPR023214">
    <property type="entry name" value="HAD_sf"/>
</dbReference>
<feature type="transmembrane region" description="Helical" evidence="11">
    <location>
        <begin position="394"/>
        <end position="417"/>
    </location>
</feature>
<evidence type="ECO:0000256" key="7">
    <source>
        <dbReference type="ARBA" id="ARBA00022967"/>
    </source>
</evidence>
<keyword evidence="14" id="KW-1185">Reference proteome</keyword>
<dbReference type="PROSITE" id="PS01229">
    <property type="entry name" value="COF_2"/>
    <property type="match status" value="1"/>
</dbReference>
<evidence type="ECO:0000256" key="5">
    <source>
        <dbReference type="ARBA" id="ARBA00022741"/>
    </source>
</evidence>
<name>A0AA41KJ13_9EURY</name>
<evidence type="ECO:0000256" key="6">
    <source>
        <dbReference type="ARBA" id="ARBA00022840"/>
    </source>
</evidence>
<evidence type="ECO:0000313" key="13">
    <source>
        <dbReference type="EMBL" id="MBV0903401.1"/>
    </source>
</evidence>
<evidence type="ECO:0000256" key="11">
    <source>
        <dbReference type="SAM" id="Phobius"/>
    </source>
</evidence>
<dbReference type="InterPro" id="IPR023299">
    <property type="entry name" value="ATPase_P-typ_cyto_dom_N"/>
</dbReference>
<keyword evidence="5" id="KW-0547">Nucleotide-binding</keyword>
<dbReference type="GO" id="GO:0043682">
    <property type="term" value="F:P-type divalent copper transporter activity"/>
    <property type="evidence" value="ECO:0007669"/>
    <property type="project" value="TreeGrafter"/>
</dbReference>
<dbReference type="NCBIfam" id="TIGR01511">
    <property type="entry name" value="ATPase-IB1_Cu"/>
    <property type="match status" value="1"/>
</dbReference>
<dbReference type="RefSeq" id="WP_162414214.1">
    <property type="nucleotide sequence ID" value="NZ_JAHQXE010000005.1"/>
</dbReference>
<feature type="transmembrane region" description="Helical" evidence="11">
    <location>
        <begin position="423"/>
        <end position="443"/>
    </location>
</feature>
<evidence type="ECO:0000256" key="4">
    <source>
        <dbReference type="ARBA" id="ARBA00022723"/>
    </source>
</evidence>
<dbReference type="InterPro" id="IPR036412">
    <property type="entry name" value="HAD-like_sf"/>
</dbReference>
<evidence type="ECO:0000256" key="9">
    <source>
        <dbReference type="ARBA" id="ARBA00023136"/>
    </source>
</evidence>
<dbReference type="SUPFAM" id="SSF55008">
    <property type="entry name" value="HMA, heavy metal-associated domain"/>
    <property type="match status" value="1"/>
</dbReference>
<comment type="similarity">
    <text evidence="2">Belongs to the cation transport ATPase (P-type) (TC 3.A.3) family. Type IB subfamily.</text>
</comment>
<evidence type="ECO:0000256" key="1">
    <source>
        <dbReference type="ARBA" id="ARBA00004127"/>
    </source>
</evidence>
<evidence type="ECO:0000259" key="12">
    <source>
        <dbReference type="PROSITE" id="PS50846"/>
    </source>
</evidence>
<proteinExistence type="inferred from homology"/>
<keyword evidence="6" id="KW-0067">ATP-binding</keyword>
<evidence type="ECO:0000313" key="14">
    <source>
        <dbReference type="Proteomes" id="UP001166304"/>
    </source>
</evidence>
<dbReference type="InterPro" id="IPR006121">
    <property type="entry name" value="HMA_dom"/>
</dbReference>
<organism evidence="13 14">
    <name type="scientific">Haloarcula salina</name>
    <dbReference type="NCBI Taxonomy" id="1429914"/>
    <lineage>
        <taxon>Archaea</taxon>
        <taxon>Methanobacteriati</taxon>
        <taxon>Methanobacteriota</taxon>
        <taxon>Stenosarchaea group</taxon>
        <taxon>Halobacteria</taxon>
        <taxon>Halobacteriales</taxon>
        <taxon>Haloarculaceae</taxon>
        <taxon>Haloarcula</taxon>
    </lineage>
</organism>
<dbReference type="NCBIfam" id="TIGR01494">
    <property type="entry name" value="ATPase_P-type"/>
    <property type="match status" value="1"/>
</dbReference>
<dbReference type="GO" id="GO:0055070">
    <property type="term" value="P:copper ion homeostasis"/>
    <property type="evidence" value="ECO:0007669"/>
    <property type="project" value="TreeGrafter"/>
</dbReference>
<dbReference type="InterPro" id="IPR036163">
    <property type="entry name" value="HMA_dom_sf"/>
</dbReference>
<dbReference type="Gene3D" id="3.30.70.100">
    <property type="match status" value="1"/>
</dbReference>
<keyword evidence="4" id="KW-0479">Metal-binding</keyword>
<dbReference type="GO" id="GO:0016887">
    <property type="term" value="F:ATP hydrolysis activity"/>
    <property type="evidence" value="ECO:0007669"/>
    <property type="project" value="InterPro"/>
</dbReference>
<keyword evidence="9 11" id="KW-0472">Membrane</keyword>
<feature type="transmembrane region" description="Helical" evidence="11">
    <location>
        <begin position="243"/>
        <end position="261"/>
    </location>
</feature>
<dbReference type="Pfam" id="PF00403">
    <property type="entry name" value="HMA"/>
    <property type="match status" value="1"/>
</dbReference>
<feature type="transmembrane region" description="Helical" evidence="11">
    <location>
        <begin position="141"/>
        <end position="163"/>
    </location>
</feature>
<dbReference type="GO" id="GO:0016020">
    <property type="term" value="C:membrane"/>
    <property type="evidence" value="ECO:0007669"/>
    <property type="project" value="InterPro"/>
</dbReference>
<sequence length="796" mass="83129">MTHCTLCDLPVDAPVTDDAVDGTFCCRGCLEVARTLDDPARQTREDADTGADPDEVDGETAFVSVDGMHCATCETFLEARATDHEGVEAAAASYPTGTMRLTYDDAVLGEDDLPDVVAGTGYGASLQTAERDDEYESEGRLIVGGFFGMMTMLWYVLFLYPAYLGVDPSLLLLDPNGTAGAYLLWNMAVMTGVVVGYTGWPMLRGAYVSLRAGRPNMDLLVAMAAATAFLYSVVAVVLGHTEVYFDVATVIVMAVSVGDYYQDRVRRAALDRLTEFTTQRADSARRRTADGHEEVAVSHLDPDDEVVVRSGDRVPVDGTVVEGDAAVDESLVTGESLAVRKTAGDEVIGGSLATQGGVVVRVGPDAESTVDRLTNLLWEVQSSRGGVQRLVDRVAAVFVPLVVVLAVIATGAHLFVGATPTDAMLTGLAVLVVSCPCALGLATPLATAAGIRRALDAGTVVTGDSVFETATDVDVVAFDKTGTLTTGEMELLERADEDAMARAAAVERFADHPVAAAVTDATAVPDAEVTDFEQHPGRGVSATVDGERVAVGTPDLLESLGLAVPDPLRERCERAAENGRVPALVGWDGAAQDAFVAGDRHREGWEAVVSTLSRDREVVVITGDRPAAATPFERHEGVDEVFAGVPPEAKAEVVERLRSRGTVAMVGDGSNDAPALATADLGIAMASGTSLAADAADAVVTSDDLRAAPDVFAVTAATRSRVRQNLAWAFCYNAVALPLALLGLLNPLFAALAMTASSLLVVGNSTRTLAGDSSLARADGSDADPPAPRNKPAAAD</sequence>
<comment type="caution">
    <text evidence="13">The sequence shown here is derived from an EMBL/GenBank/DDBJ whole genome shotgun (WGS) entry which is preliminary data.</text>
</comment>
<dbReference type="GO" id="GO:0005507">
    <property type="term" value="F:copper ion binding"/>
    <property type="evidence" value="ECO:0007669"/>
    <property type="project" value="TreeGrafter"/>
</dbReference>
<keyword evidence="8 11" id="KW-1133">Transmembrane helix</keyword>
<dbReference type="Pfam" id="PF00702">
    <property type="entry name" value="Hydrolase"/>
    <property type="match status" value="1"/>
</dbReference>
<dbReference type="Proteomes" id="UP001166304">
    <property type="component" value="Unassembled WGS sequence"/>
</dbReference>
<accession>A0AA41KJ13</accession>
<dbReference type="InterPro" id="IPR008250">
    <property type="entry name" value="ATPase_P-typ_transduc_dom_A_sf"/>
</dbReference>
<dbReference type="GO" id="GO:0012505">
    <property type="term" value="C:endomembrane system"/>
    <property type="evidence" value="ECO:0007669"/>
    <property type="project" value="UniProtKB-SubCell"/>
</dbReference>
<dbReference type="Pfam" id="PF00122">
    <property type="entry name" value="E1-E2_ATPase"/>
    <property type="match status" value="1"/>
</dbReference>
<dbReference type="SUPFAM" id="SSF81665">
    <property type="entry name" value="Calcium ATPase, transmembrane domain M"/>
    <property type="match status" value="1"/>
</dbReference>
<feature type="transmembrane region" description="Helical" evidence="11">
    <location>
        <begin position="219"/>
        <end position="237"/>
    </location>
</feature>
<dbReference type="InterPro" id="IPR001757">
    <property type="entry name" value="P_typ_ATPase"/>
</dbReference>
<dbReference type="Gene3D" id="2.70.150.10">
    <property type="entry name" value="Calcium-transporting ATPase, cytoplasmic transduction domain A"/>
    <property type="match status" value="1"/>
</dbReference>
<dbReference type="Gene3D" id="3.40.1110.10">
    <property type="entry name" value="Calcium-transporting ATPase, cytoplasmic domain N"/>
    <property type="match status" value="1"/>
</dbReference>
<dbReference type="PANTHER" id="PTHR43520">
    <property type="entry name" value="ATP7, ISOFORM B"/>
    <property type="match status" value="1"/>
</dbReference>
<dbReference type="InterPro" id="IPR027256">
    <property type="entry name" value="P-typ_ATPase_IB"/>
</dbReference>
<dbReference type="PROSITE" id="PS00154">
    <property type="entry name" value="ATPASE_E1_E2"/>
    <property type="match status" value="1"/>
</dbReference>
<dbReference type="SUPFAM" id="SSF81653">
    <property type="entry name" value="Calcium ATPase, transduction domain A"/>
    <property type="match status" value="1"/>
</dbReference>
<dbReference type="GO" id="GO:0005524">
    <property type="term" value="F:ATP binding"/>
    <property type="evidence" value="ECO:0007669"/>
    <property type="project" value="UniProtKB-KW"/>
</dbReference>
<feature type="transmembrane region" description="Helical" evidence="11">
    <location>
        <begin position="726"/>
        <end position="749"/>
    </location>
</feature>
<dbReference type="EMBL" id="JAHQXE010000005">
    <property type="protein sequence ID" value="MBV0903401.1"/>
    <property type="molecule type" value="Genomic_DNA"/>
</dbReference>